<organism evidence="7 8">
    <name type="scientific">Dactylosporangium salmoneum</name>
    <dbReference type="NCBI Taxonomy" id="53361"/>
    <lineage>
        <taxon>Bacteria</taxon>
        <taxon>Bacillati</taxon>
        <taxon>Actinomycetota</taxon>
        <taxon>Actinomycetes</taxon>
        <taxon>Micromonosporales</taxon>
        <taxon>Micromonosporaceae</taxon>
        <taxon>Dactylosporangium</taxon>
    </lineage>
</organism>
<dbReference type="InterPro" id="IPR029753">
    <property type="entry name" value="D-isomer_DH_CS"/>
</dbReference>
<dbReference type="SUPFAM" id="SSF51735">
    <property type="entry name" value="NAD(P)-binding Rossmann-fold domains"/>
    <property type="match status" value="1"/>
</dbReference>
<dbReference type="Proteomes" id="UP001501444">
    <property type="component" value="Unassembled WGS sequence"/>
</dbReference>
<keyword evidence="2 4" id="KW-0560">Oxidoreductase</keyword>
<dbReference type="SUPFAM" id="SSF52283">
    <property type="entry name" value="Formate/glycerate dehydrogenase catalytic domain-like"/>
    <property type="match status" value="1"/>
</dbReference>
<feature type="domain" description="D-isomer specific 2-hydroxyacid dehydrogenase NAD-binding" evidence="6">
    <location>
        <begin position="137"/>
        <end position="306"/>
    </location>
</feature>
<evidence type="ECO:0000256" key="3">
    <source>
        <dbReference type="ARBA" id="ARBA00023027"/>
    </source>
</evidence>
<dbReference type="Pfam" id="PF00389">
    <property type="entry name" value="2-Hacid_dh"/>
    <property type="match status" value="1"/>
</dbReference>
<dbReference type="PANTHER" id="PTHR42789:SF1">
    <property type="entry name" value="D-ISOMER SPECIFIC 2-HYDROXYACID DEHYDROGENASE FAMILY PROTEIN (AFU_ORTHOLOGUE AFUA_6G10090)"/>
    <property type="match status" value="1"/>
</dbReference>
<evidence type="ECO:0008006" key="9">
    <source>
        <dbReference type="Google" id="ProtNLM"/>
    </source>
</evidence>
<reference evidence="8" key="1">
    <citation type="journal article" date="2019" name="Int. J. Syst. Evol. Microbiol.">
        <title>The Global Catalogue of Microorganisms (GCM) 10K type strain sequencing project: providing services to taxonomists for standard genome sequencing and annotation.</title>
        <authorList>
            <consortium name="The Broad Institute Genomics Platform"/>
            <consortium name="The Broad Institute Genome Sequencing Center for Infectious Disease"/>
            <person name="Wu L."/>
            <person name="Ma J."/>
        </authorList>
    </citation>
    <scope>NUCLEOTIDE SEQUENCE [LARGE SCALE GENOMIC DNA]</scope>
    <source>
        <strain evidence="8">JCM 3272</strain>
    </source>
</reference>
<dbReference type="InterPro" id="IPR036291">
    <property type="entry name" value="NAD(P)-bd_dom_sf"/>
</dbReference>
<evidence type="ECO:0000256" key="1">
    <source>
        <dbReference type="ARBA" id="ARBA00005854"/>
    </source>
</evidence>
<evidence type="ECO:0000313" key="8">
    <source>
        <dbReference type="Proteomes" id="UP001501444"/>
    </source>
</evidence>
<sequence length="332" mass="34515">MLIWDGAPDELLDGEVEQALAAGCEVTLNLHRSGITPAPRDGLRVVREPIFDLERLVATVREGAAGYDAVKSRANVPLPAGFFDAACAPGLRRPLRVVGQIGSGIGHIDTKSAQRYGVSVVHTPGTNAVGVAEFVLGQILAVLRGLVPHDRASHAGIWRGHPPGRARELGELTLGLAGCGHTGAALAQRATALGMRVLVWRARGTGTVEALDDLLAETDVLSVHARHTPGEPPLIGRRELALLRPGAVVVNAARGGLVDEQALADALRDPGHPVAGAAVDVFEREHDRFSSPLFGVPGVLLTPHVAGLTGPATAVAARECVDRIVAALAGPQ</sequence>
<dbReference type="Gene3D" id="3.40.50.720">
    <property type="entry name" value="NAD(P)-binding Rossmann-like Domain"/>
    <property type="match status" value="2"/>
</dbReference>
<dbReference type="InterPro" id="IPR050857">
    <property type="entry name" value="D-2-hydroxyacid_DH"/>
</dbReference>
<accession>A0ABP5TNW2</accession>
<protein>
    <recommendedName>
        <fullName evidence="9">D-3-phosphoglycerate dehydrogenase</fullName>
    </recommendedName>
</protein>
<comment type="caution">
    <text evidence="7">The sequence shown here is derived from an EMBL/GenBank/DDBJ whole genome shotgun (WGS) entry which is preliminary data.</text>
</comment>
<proteinExistence type="inferred from homology"/>
<keyword evidence="3" id="KW-0520">NAD</keyword>
<dbReference type="Pfam" id="PF02826">
    <property type="entry name" value="2-Hacid_dh_C"/>
    <property type="match status" value="1"/>
</dbReference>
<gene>
    <name evidence="7" type="ORF">GCM10010170_051430</name>
</gene>
<keyword evidence="8" id="KW-1185">Reference proteome</keyword>
<dbReference type="InterPro" id="IPR006139">
    <property type="entry name" value="D-isomer_2_OHA_DH_cat_dom"/>
</dbReference>
<evidence type="ECO:0000259" key="5">
    <source>
        <dbReference type="Pfam" id="PF00389"/>
    </source>
</evidence>
<evidence type="ECO:0000313" key="7">
    <source>
        <dbReference type="EMBL" id="GAA2357938.1"/>
    </source>
</evidence>
<comment type="similarity">
    <text evidence="1 4">Belongs to the D-isomer specific 2-hydroxyacid dehydrogenase family.</text>
</comment>
<evidence type="ECO:0000256" key="2">
    <source>
        <dbReference type="ARBA" id="ARBA00023002"/>
    </source>
</evidence>
<name>A0ABP5TNW2_9ACTN</name>
<feature type="domain" description="D-isomer specific 2-hydroxyacid dehydrogenase catalytic" evidence="5">
    <location>
        <begin position="51"/>
        <end position="330"/>
    </location>
</feature>
<evidence type="ECO:0000256" key="4">
    <source>
        <dbReference type="RuleBase" id="RU003719"/>
    </source>
</evidence>
<dbReference type="EMBL" id="BAAARV010000041">
    <property type="protein sequence ID" value="GAA2357938.1"/>
    <property type="molecule type" value="Genomic_DNA"/>
</dbReference>
<evidence type="ECO:0000259" key="6">
    <source>
        <dbReference type="Pfam" id="PF02826"/>
    </source>
</evidence>
<dbReference type="PANTHER" id="PTHR42789">
    <property type="entry name" value="D-ISOMER SPECIFIC 2-HYDROXYACID DEHYDROGENASE FAMILY PROTEIN (AFU_ORTHOLOGUE AFUA_6G10090)"/>
    <property type="match status" value="1"/>
</dbReference>
<dbReference type="InterPro" id="IPR006140">
    <property type="entry name" value="D-isomer_DH_NAD-bd"/>
</dbReference>
<dbReference type="PROSITE" id="PS00671">
    <property type="entry name" value="D_2_HYDROXYACID_DH_3"/>
    <property type="match status" value="1"/>
</dbReference>